<feature type="transmembrane region" description="Helical" evidence="5">
    <location>
        <begin position="40"/>
        <end position="63"/>
    </location>
</feature>
<dbReference type="EMBL" id="LC490352">
    <property type="protein sequence ID" value="BBL86690.1"/>
    <property type="molecule type" value="Genomic_DNA"/>
</dbReference>
<geneLocation type="mitochondrion" evidence="7"/>
<feature type="domain" description="NADH:quinone oxidoreductase/Mrp antiporter transmembrane" evidence="6">
    <location>
        <begin position="182"/>
        <end position="478"/>
    </location>
</feature>
<feature type="transmembrane region" description="Helical" evidence="5">
    <location>
        <begin position="129"/>
        <end position="149"/>
    </location>
</feature>
<feature type="transmembrane region" description="Helical" evidence="5">
    <location>
        <begin position="265"/>
        <end position="285"/>
    </location>
</feature>
<reference evidence="7 8" key="1">
    <citation type="submission" date="2019-06" db="EMBL/GenBank/DDBJ databases">
        <title>A hidden player of endosymbiotic evolution: DNA virus triggered massive gene transfer.</title>
        <authorList>
            <person name="Matsuo M."/>
            <person name="Katahata A."/>
            <person name="Tachikawa M."/>
            <person name="Minakuchi Y."/>
            <person name="Noguchi H."/>
            <person name="Toyoda A."/>
            <person name="Fujiyama A."/>
            <person name="Suzuki Y."/>
            <person name="Satoh S."/>
            <person name="Nakayama T."/>
            <person name="Kamikawa R."/>
            <person name="Nomura M."/>
            <person name="Inagaki Y."/>
            <person name="Ishida K."/>
            <person name="Obokata J."/>
        </authorList>
    </citation>
    <scope>NUCLEOTIDE SEQUENCE [LARGE SCALE GENOMIC DNA]</scope>
    <source>
        <strain evidence="7 8">MYN1</strain>
    </source>
</reference>
<keyword evidence="3 5" id="KW-1133">Transmembrane helix</keyword>
<feature type="transmembrane region" description="Helical" evidence="5">
    <location>
        <begin position="465"/>
        <end position="484"/>
    </location>
</feature>
<dbReference type="Pfam" id="PF00361">
    <property type="entry name" value="Proton_antipo_M"/>
    <property type="match status" value="1"/>
</dbReference>
<organism evidence="7 8">
    <name type="scientific">Paulinella micropora</name>
    <dbReference type="NCBI Taxonomy" id="1928728"/>
    <lineage>
        <taxon>Eukaryota</taxon>
        <taxon>Sar</taxon>
        <taxon>Rhizaria</taxon>
        <taxon>Cercozoa</taxon>
        <taxon>Imbricatea</taxon>
        <taxon>Silicofilosea</taxon>
        <taxon>Euglyphida</taxon>
        <taxon>Paulinellidae</taxon>
        <taxon>Paulinella</taxon>
    </lineage>
</organism>
<evidence type="ECO:0000313" key="8">
    <source>
        <dbReference type="Proteomes" id="UP000503178"/>
    </source>
</evidence>
<feature type="transmembrane region" description="Helical" evidence="5">
    <location>
        <begin position="161"/>
        <end position="178"/>
    </location>
</feature>
<dbReference type="InterPro" id="IPR001750">
    <property type="entry name" value="ND/Mrp_TM"/>
</dbReference>
<keyword evidence="2 5" id="KW-0812">Transmembrane</keyword>
<feature type="transmembrane region" description="Helical" evidence="5">
    <location>
        <begin position="357"/>
        <end position="380"/>
    </location>
</feature>
<feature type="transmembrane region" description="Helical" evidence="5">
    <location>
        <begin position="184"/>
        <end position="205"/>
    </location>
</feature>
<keyword evidence="8" id="KW-1185">Reference proteome</keyword>
<evidence type="ECO:0000259" key="6">
    <source>
        <dbReference type="Pfam" id="PF00361"/>
    </source>
</evidence>
<dbReference type="GO" id="GO:0016020">
    <property type="term" value="C:membrane"/>
    <property type="evidence" value="ECO:0007669"/>
    <property type="project" value="UniProtKB-SubCell"/>
</dbReference>
<protein>
    <submittedName>
        <fullName evidence="7">NADH dehydrogenase subunit 2</fullName>
    </submittedName>
</protein>
<dbReference type="Proteomes" id="UP000503178">
    <property type="component" value="Mitochondrion MT"/>
</dbReference>
<dbReference type="PANTHER" id="PTHR22773">
    <property type="entry name" value="NADH DEHYDROGENASE"/>
    <property type="match status" value="1"/>
</dbReference>
<comment type="subcellular location">
    <subcellularLocation>
        <location evidence="1">Membrane</location>
        <topology evidence="1">Multi-pass membrane protein</topology>
    </subcellularLocation>
</comment>
<proteinExistence type="predicted"/>
<accession>A0A5K7W3F7</accession>
<feature type="transmembrane region" description="Helical" evidence="5">
    <location>
        <begin position="84"/>
        <end position="109"/>
    </location>
</feature>
<feature type="transmembrane region" description="Helical" evidence="5">
    <location>
        <begin position="525"/>
        <end position="545"/>
    </location>
</feature>
<dbReference type="GeneID" id="42317567"/>
<keyword evidence="4 5" id="KW-0472">Membrane</keyword>
<feature type="transmembrane region" description="Helical" evidence="5">
    <location>
        <begin position="297"/>
        <end position="325"/>
    </location>
</feature>
<feature type="transmembrane region" description="Helical" evidence="5">
    <location>
        <begin position="427"/>
        <end position="445"/>
    </location>
</feature>
<sequence>MLTNFFFYFKSFERLVANWFPNWWEIDYFFNNNSFSVISYLVYFIIEFFLFFYIVITLIYWVSKFSYFAKGNFSDLNLKYLVRGLVLNIFDHFLTFYHELFGLAVYVYFFLYRAVGPGQTLSIFFFFDHYSIFCRLFVFFTFLFSFFFFFKFAFFEYDPTIELPFLLGFILFFCLILLTVFDFFLLYLVLEGITFLLCTIIASNYRSSLALEAAIKYLVVSSLASGFIVYGIVWIFILTNQTNFLNFKLYVKIIKYCCLYNDLSFPVLLISFGFLLKLGAFPFSLWTPDVYEGSPVFVTFFFIVCIKTVFIFVFFRLFFFVFYTFNFCWRWLFLVSALGSFVFGSLGAYTQKVLKRFFAYTSLNQLGFILVSFCSSSALFGLASAIFFLIVYVFNNIIFFLAIFSFHNHQSRSFYTLTDLRGFSFKNPLYSFFITLSLFSFIGLPPLSGFFSKFVILVVLARSDFFFVIAIALLSNGISSFYYLRIIKLIWFDKPNFCRFNLKFIKHKNFSRSCVPFFLDDDGFILGYLHILSVFTIFFIFFFNYLFKYCLYLSTICIVPVAVFYYPCTNFFLDIINYFVSFFF</sequence>
<feature type="transmembrane region" description="Helical" evidence="5">
    <location>
        <begin position="217"/>
        <end position="237"/>
    </location>
</feature>
<dbReference type="AlphaFoldDB" id="A0A5K7W3F7"/>
<feature type="transmembrane region" description="Helical" evidence="5">
    <location>
        <begin position="551"/>
        <end position="573"/>
    </location>
</feature>
<evidence type="ECO:0000256" key="1">
    <source>
        <dbReference type="ARBA" id="ARBA00004141"/>
    </source>
</evidence>
<evidence type="ECO:0000256" key="4">
    <source>
        <dbReference type="ARBA" id="ARBA00023136"/>
    </source>
</evidence>
<keyword evidence="7" id="KW-0496">Mitochondrion</keyword>
<gene>
    <name evidence="7" type="primary">nad2</name>
    <name evidence="7" type="ORF">PMYN1_Mit7</name>
</gene>
<evidence type="ECO:0000313" key="7">
    <source>
        <dbReference type="EMBL" id="BBL86690.1"/>
    </source>
</evidence>
<evidence type="ECO:0000256" key="2">
    <source>
        <dbReference type="ARBA" id="ARBA00022692"/>
    </source>
</evidence>
<dbReference type="RefSeq" id="YP_009709949.1">
    <property type="nucleotide sequence ID" value="NC_045137.1"/>
</dbReference>
<evidence type="ECO:0000256" key="5">
    <source>
        <dbReference type="SAM" id="Phobius"/>
    </source>
</evidence>
<evidence type="ECO:0000256" key="3">
    <source>
        <dbReference type="ARBA" id="ARBA00022989"/>
    </source>
</evidence>
<feature type="transmembrane region" description="Helical" evidence="5">
    <location>
        <begin position="331"/>
        <end position="350"/>
    </location>
</feature>
<name>A0A5K7W3F7_9EUKA</name>
<dbReference type="PRINTS" id="PR01434">
    <property type="entry name" value="NADHDHGNASE5"/>
</dbReference>
<feature type="transmembrane region" description="Helical" evidence="5">
    <location>
        <begin position="386"/>
        <end position="406"/>
    </location>
</feature>